<dbReference type="GeneID" id="10838461"/>
<dbReference type="STRING" id="529709.PYCH_18980"/>
<gene>
    <name evidence="1" type="ordered locus">PYCH_18980</name>
</gene>
<dbReference type="EMBL" id="CP002779">
    <property type="protein sequence ID" value="AEH25553.1"/>
    <property type="molecule type" value="Genomic_DNA"/>
</dbReference>
<keyword evidence="2" id="KW-1185">Reference proteome</keyword>
<evidence type="ECO:0000313" key="2">
    <source>
        <dbReference type="Proteomes" id="UP000008386"/>
    </source>
</evidence>
<protein>
    <submittedName>
        <fullName evidence="1">Uncharacterized protein</fullName>
    </submittedName>
</protein>
<dbReference type="RefSeq" id="WP_013906608.1">
    <property type="nucleotide sequence ID" value="NC_015680.1"/>
</dbReference>
<proteinExistence type="predicted"/>
<dbReference type="KEGG" id="pya:PYCH_18980"/>
<dbReference type="HOGENOM" id="CLU_2340310_0_0_2"/>
<name>F8AIE9_PYRYC</name>
<dbReference type="AlphaFoldDB" id="F8AIE9"/>
<dbReference type="Proteomes" id="UP000008386">
    <property type="component" value="Chromosome"/>
</dbReference>
<evidence type="ECO:0000313" key="1">
    <source>
        <dbReference type="EMBL" id="AEH25553.1"/>
    </source>
</evidence>
<organism evidence="1 2">
    <name type="scientific">Pyrococcus yayanosii (strain CH1 / JCM 16557)</name>
    <dbReference type="NCBI Taxonomy" id="529709"/>
    <lineage>
        <taxon>Archaea</taxon>
        <taxon>Methanobacteriati</taxon>
        <taxon>Methanobacteriota</taxon>
        <taxon>Thermococci</taxon>
        <taxon>Thermococcales</taxon>
        <taxon>Thermococcaceae</taxon>
        <taxon>Pyrococcus</taxon>
    </lineage>
</organism>
<accession>F8AIE9</accession>
<reference evidence="1 2" key="1">
    <citation type="journal article" date="2011" name="J. Bacteriol.">
        <title>Complete genome sequence of the obligate piezophilic hyperthermophilic archaeon Pyrococcus yayanosii CH1.</title>
        <authorList>
            <person name="Jun X."/>
            <person name="Lupeng L."/>
            <person name="Minjuan X."/>
            <person name="Oger P."/>
            <person name="Fengping W."/>
            <person name="Jebbar M."/>
            <person name="Xiang X."/>
        </authorList>
    </citation>
    <scope>NUCLEOTIDE SEQUENCE [LARGE SCALE GENOMIC DNA]</scope>
    <source>
        <strain evidence="2">CH1 / JCM 16557</strain>
    </source>
</reference>
<sequence length="97" mass="9234">MAVGVEDVVVVVGAGDVTGVGGIVVVVVVVAGDVTGVGVGSGLAVGEGVSIVEGVVKEGIVEVSVSVESVIVAVVCGVVDCVGEEASEVVVVSPPRH</sequence>